<dbReference type="Pfam" id="PF02607">
    <property type="entry name" value="B12-binding_2"/>
    <property type="match status" value="1"/>
</dbReference>
<gene>
    <name evidence="3" type="ORF">THTE_4040</name>
</gene>
<evidence type="ECO:0000313" key="3">
    <source>
        <dbReference type="EMBL" id="ASV76641.1"/>
    </source>
</evidence>
<feature type="domain" description="HTH merR-type" evidence="2">
    <location>
        <begin position="4"/>
        <end position="41"/>
    </location>
</feature>
<dbReference type="GO" id="GO:0003677">
    <property type="term" value="F:DNA binding"/>
    <property type="evidence" value="ECO:0007669"/>
    <property type="project" value="InterPro"/>
</dbReference>
<protein>
    <recommendedName>
        <fullName evidence="2">HTH merR-type domain-containing protein</fullName>
    </recommendedName>
</protein>
<evidence type="ECO:0000313" key="4">
    <source>
        <dbReference type="Proteomes" id="UP000215086"/>
    </source>
</evidence>
<dbReference type="KEGG" id="ttf:THTE_4040"/>
<dbReference type="Gene3D" id="1.10.1660.10">
    <property type="match status" value="1"/>
</dbReference>
<dbReference type="OrthoDB" id="264258at2"/>
<dbReference type="GO" id="GO:0031419">
    <property type="term" value="F:cobalamin binding"/>
    <property type="evidence" value="ECO:0007669"/>
    <property type="project" value="InterPro"/>
</dbReference>
<dbReference type="Gene3D" id="1.10.1240.10">
    <property type="entry name" value="Methionine synthase domain"/>
    <property type="match status" value="1"/>
</dbReference>
<dbReference type="PROSITE" id="PS50937">
    <property type="entry name" value="HTH_MERR_2"/>
    <property type="match status" value="1"/>
</dbReference>
<dbReference type="InterPro" id="IPR003759">
    <property type="entry name" value="Cbl-bd_cap"/>
</dbReference>
<sequence>MTALLTPKQLALAAGVSESTVKRWCDRGLLPVARTPGGHRRIQLHEALRVLKELNLPLRHPEALGLPAFSGQGQRVLEKAKDELLQALKNAQADRCRIILHELRCVGLSFAEIGDHVIAPAFEQIGQEWECGKLQIYQERVACCILSEVLAEMVSTLPEETMHQPLAIGATLSQDHYVLASQLVQLVLREKGWRARFLGPNLPAPTLRQAIADWHPRLFWLSISHIASQQEVIDACQNLFDYCRQSDCLFVIGGRSIDTSLRQQLRYSAYCPDLTHLAMLLDTLPPPVQTTEGVTGRSTERPSDAPSG</sequence>
<dbReference type="AlphaFoldDB" id="A0A286RL14"/>
<dbReference type="SUPFAM" id="SSF52242">
    <property type="entry name" value="Cobalamin (vitamin B12)-binding domain"/>
    <property type="match status" value="1"/>
</dbReference>
<keyword evidence="4" id="KW-1185">Reference proteome</keyword>
<dbReference type="InterPro" id="IPR036724">
    <property type="entry name" value="Cobalamin-bd_sf"/>
</dbReference>
<dbReference type="GO" id="GO:0046872">
    <property type="term" value="F:metal ion binding"/>
    <property type="evidence" value="ECO:0007669"/>
    <property type="project" value="InterPro"/>
</dbReference>
<reference evidence="3 4" key="1">
    <citation type="journal article" name="Front. Microbiol.">
        <title>Sugar Metabolism of the First Thermophilic Planctomycete Thermogutta terrifontis: Comparative Genomic and Transcriptomic Approaches.</title>
        <authorList>
            <person name="Elcheninov A.G."/>
            <person name="Menzel P."/>
            <person name="Gudbergsdottir S.R."/>
            <person name="Slesarev A.I."/>
            <person name="Kadnikov V.V."/>
            <person name="Krogh A."/>
            <person name="Bonch-Osmolovskaya E.A."/>
            <person name="Peng X."/>
            <person name="Kublanov I.V."/>
        </authorList>
    </citation>
    <scope>NUCLEOTIDE SEQUENCE [LARGE SCALE GENOMIC DNA]</scope>
    <source>
        <strain evidence="3 4">R1</strain>
    </source>
</reference>
<dbReference type="InterPro" id="IPR000551">
    <property type="entry name" value="MerR-type_HTH_dom"/>
</dbReference>
<dbReference type="Pfam" id="PF12728">
    <property type="entry name" value="HTH_17"/>
    <property type="match status" value="1"/>
</dbReference>
<dbReference type="Proteomes" id="UP000215086">
    <property type="component" value="Chromosome"/>
</dbReference>
<evidence type="ECO:0000259" key="2">
    <source>
        <dbReference type="PROSITE" id="PS50937"/>
    </source>
</evidence>
<organism evidence="3 4">
    <name type="scientific">Thermogutta terrifontis</name>
    <dbReference type="NCBI Taxonomy" id="1331910"/>
    <lineage>
        <taxon>Bacteria</taxon>
        <taxon>Pseudomonadati</taxon>
        <taxon>Planctomycetota</taxon>
        <taxon>Planctomycetia</taxon>
        <taxon>Pirellulales</taxon>
        <taxon>Thermoguttaceae</taxon>
        <taxon>Thermogutta</taxon>
    </lineage>
</organism>
<dbReference type="EMBL" id="CP018477">
    <property type="protein sequence ID" value="ASV76641.1"/>
    <property type="molecule type" value="Genomic_DNA"/>
</dbReference>
<feature type="compositionally biased region" description="Basic and acidic residues" evidence="1">
    <location>
        <begin position="298"/>
        <end position="308"/>
    </location>
</feature>
<name>A0A286RL14_9BACT</name>
<dbReference type="InterPro" id="IPR036594">
    <property type="entry name" value="Meth_synthase_dom"/>
</dbReference>
<dbReference type="RefSeq" id="WP_095416382.1">
    <property type="nucleotide sequence ID" value="NZ_CP018477.1"/>
</dbReference>
<dbReference type="InterPro" id="IPR041657">
    <property type="entry name" value="HTH_17"/>
</dbReference>
<dbReference type="InterPro" id="IPR009061">
    <property type="entry name" value="DNA-bd_dom_put_sf"/>
</dbReference>
<dbReference type="CDD" id="cd04762">
    <property type="entry name" value="HTH_MerR-trunc"/>
    <property type="match status" value="1"/>
</dbReference>
<accession>A0A286RL14</accession>
<feature type="region of interest" description="Disordered" evidence="1">
    <location>
        <begin position="286"/>
        <end position="308"/>
    </location>
</feature>
<dbReference type="Gene3D" id="3.40.50.280">
    <property type="entry name" value="Cobalamin-binding domain"/>
    <property type="match status" value="1"/>
</dbReference>
<proteinExistence type="predicted"/>
<evidence type="ECO:0000256" key="1">
    <source>
        <dbReference type="SAM" id="MobiDB-lite"/>
    </source>
</evidence>
<dbReference type="SUPFAM" id="SSF46955">
    <property type="entry name" value="Putative DNA-binding domain"/>
    <property type="match status" value="1"/>
</dbReference>
<dbReference type="GO" id="GO:0006355">
    <property type="term" value="P:regulation of DNA-templated transcription"/>
    <property type="evidence" value="ECO:0007669"/>
    <property type="project" value="InterPro"/>
</dbReference>